<evidence type="ECO:0000313" key="5">
    <source>
        <dbReference type="Proteomes" id="UP000186698"/>
    </source>
</evidence>
<evidence type="ECO:0000313" key="7">
    <source>
        <dbReference type="RefSeq" id="XP_018115615.1"/>
    </source>
</evidence>
<dbReference type="PANTHER" id="PTHR10024">
    <property type="entry name" value="SYNAPTOTAGMIN"/>
    <property type="match status" value="1"/>
</dbReference>
<evidence type="ECO:0000259" key="4">
    <source>
        <dbReference type="PROSITE" id="PS50004"/>
    </source>
</evidence>
<evidence type="ECO:0000256" key="2">
    <source>
        <dbReference type="ARBA" id="ARBA00022737"/>
    </source>
</evidence>
<dbReference type="CDD" id="cd08402">
    <property type="entry name" value="C2B_Synaptotagmin-1"/>
    <property type="match status" value="1"/>
</dbReference>
<dbReference type="AlphaFoldDB" id="A0A1L8GD54"/>
<dbReference type="FunFam" id="2.60.40.150:FF:000016">
    <property type="entry name" value="Synaptotagmin 1"/>
    <property type="match status" value="1"/>
</dbReference>
<evidence type="ECO:0000313" key="6">
    <source>
        <dbReference type="RefSeq" id="XP_018115614.1"/>
    </source>
</evidence>
<dbReference type="Pfam" id="PF00168">
    <property type="entry name" value="C2"/>
    <property type="match status" value="2"/>
</dbReference>
<dbReference type="KEGG" id="xla:108715204"/>
<dbReference type="SMART" id="SM00239">
    <property type="entry name" value="C2"/>
    <property type="match status" value="2"/>
</dbReference>
<keyword evidence="2" id="KW-0677">Repeat</keyword>
<dbReference type="GO" id="GO:0070382">
    <property type="term" value="C:exocytic vesicle"/>
    <property type="evidence" value="ECO:0000318"/>
    <property type="project" value="GO_Central"/>
</dbReference>
<dbReference type="RefSeq" id="XP_018115614.1">
    <property type="nucleotide sequence ID" value="XM_018260125.2"/>
</dbReference>
<name>A0A1L8GD54_XENLA</name>
<dbReference type="STRING" id="8355.A0A1L8GD54"/>
<dbReference type="Proteomes" id="UP000186698">
    <property type="component" value="Chromosome 4S"/>
</dbReference>
<dbReference type="OrthoDB" id="67700at2759"/>
<feature type="domain" description="C2" evidence="4">
    <location>
        <begin position="239"/>
        <end position="372"/>
    </location>
</feature>
<dbReference type="PRINTS" id="PR00399">
    <property type="entry name" value="SYNAPTOTAGMN"/>
</dbReference>
<reference evidence="6 7" key="1">
    <citation type="submission" date="2022-04" db="UniProtKB">
        <authorList>
            <consortium name="RefSeq"/>
        </authorList>
    </citation>
    <scope>IDENTIFICATION</scope>
    <source>
        <strain evidence="6 7">J_2021</strain>
        <tissue evidence="6 7">Erythrocytes</tissue>
    </source>
</reference>
<dbReference type="GO" id="GO:0030424">
    <property type="term" value="C:axon"/>
    <property type="evidence" value="ECO:0000318"/>
    <property type="project" value="GO_Central"/>
</dbReference>
<dbReference type="GO" id="GO:0031045">
    <property type="term" value="C:dense core granule"/>
    <property type="evidence" value="ECO:0000318"/>
    <property type="project" value="GO_Central"/>
</dbReference>
<keyword evidence="3" id="KW-0812">Transmembrane</keyword>
<keyword evidence="3" id="KW-0472">Membrane</keyword>
<dbReference type="InterPro" id="IPR001565">
    <property type="entry name" value="Synaptotagmin"/>
</dbReference>
<dbReference type="PRINTS" id="PR00360">
    <property type="entry name" value="C2DOMAIN"/>
</dbReference>
<dbReference type="InterPro" id="IPR035892">
    <property type="entry name" value="C2_domain_sf"/>
</dbReference>
<dbReference type="PANTHER" id="PTHR10024:SF249">
    <property type="entry name" value="SYNAPTOTAGMIN-8"/>
    <property type="match status" value="1"/>
</dbReference>
<evidence type="ECO:0000256" key="1">
    <source>
        <dbReference type="ARBA" id="ARBA00006996"/>
    </source>
</evidence>
<dbReference type="Gene3D" id="2.60.40.150">
    <property type="entry name" value="C2 domain"/>
    <property type="match status" value="2"/>
</dbReference>
<feature type="domain" description="C2" evidence="4">
    <location>
        <begin position="108"/>
        <end position="227"/>
    </location>
</feature>
<dbReference type="PaxDb" id="8355-A0A1L8GD54"/>
<dbReference type="GO" id="GO:0005544">
    <property type="term" value="F:calcium-dependent phospholipid binding"/>
    <property type="evidence" value="ECO:0000318"/>
    <property type="project" value="GO_Central"/>
</dbReference>
<dbReference type="GO" id="GO:0030276">
    <property type="term" value="F:clathrin binding"/>
    <property type="evidence" value="ECO:0007669"/>
    <property type="project" value="TreeGrafter"/>
</dbReference>
<dbReference type="RefSeq" id="XP_018115615.1">
    <property type="nucleotide sequence ID" value="XM_018260126.2"/>
</dbReference>
<protein>
    <submittedName>
        <fullName evidence="6 7">Synaptotagmin-1</fullName>
    </submittedName>
</protein>
<dbReference type="GO" id="GO:0048791">
    <property type="term" value="P:calcium ion-regulated exocytosis of neurotransmitter"/>
    <property type="evidence" value="ECO:0007669"/>
    <property type="project" value="TreeGrafter"/>
</dbReference>
<dbReference type="GO" id="GO:0016192">
    <property type="term" value="P:vesicle-mediated transport"/>
    <property type="evidence" value="ECO:0000318"/>
    <property type="project" value="GO_Central"/>
</dbReference>
<accession>A0A1L8GD54</accession>
<keyword evidence="3" id="KW-1133">Transmembrane helix</keyword>
<dbReference type="GO" id="GO:0099502">
    <property type="term" value="P:calcium-dependent activation of synaptic vesicle fusion"/>
    <property type="evidence" value="ECO:0000318"/>
    <property type="project" value="GO_Central"/>
</dbReference>
<organism evidence="6">
    <name type="scientific">Xenopus laevis</name>
    <name type="common">African clawed frog</name>
    <dbReference type="NCBI Taxonomy" id="8355"/>
    <lineage>
        <taxon>Eukaryota</taxon>
        <taxon>Metazoa</taxon>
        <taxon>Chordata</taxon>
        <taxon>Craniata</taxon>
        <taxon>Vertebrata</taxon>
        <taxon>Euteleostomi</taxon>
        <taxon>Amphibia</taxon>
        <taxon>Batrachia</taxon>
        <taxon>Anura</taxon>
        <taxon>Pipoidea</taxon>
        <taxon>Pipidae</taxon>
        <taxon>Xenopodinae</taxon>
        <taxon>Xenopus</taxon>
        <taxon>Xenopus</taxon>
    </lineage>
</organism>
<dbReference type="GO" id="GO:0030672">
    <property type="term" value="C:synaptic vesicle membrane"/>
    <property type="evidence" value="ECO:0000318"/>
    <property type="project" value="GO_Central"/>
</dbReference>
<dbReference type="FunFam" id="2.60.40.150:FF:000182">
    <property type="entry name" value="Synaptotagmin 8"/>
    <property type="match status" value="1"/>
</dbReference>
<proteinExistence type="inferred from homology"/>
<dbReference type="GO" id="GO:0048488">
    <property type="term" value="P:synaptic vesicle endocytosis"/>
    <property type="evidence" value="ECO:0007669"/>
    <property type="project" value="TreeGrafter"/>
</dbReference>
<dbReference type="GO" id="GO:0061891">
    <property type="term" value="F:calcium ion sensor activity"/>
    <property type="evidence" value="ECO:0000318"/>
    <property type="project" value="GO_Central"/>
</dbReference>
<evidence type="ECO:0000256" key="3">
    <source>
        <dbReference type="SAM" id="Phobius"/>
    </source>
</evidence>
<dbReference type="PROSITE" id="PS50004">
    <property type="entry name" value="C2"/>
    <property type="match status" value="2"/>
</dbReference>
<dbReference type="GeneID" id="108715204"/>
<comment type="similarity">
    <text evidence="1">Belongs to the synaptotagmin family.</text>
</comment>
<dbReference type="GO" id="GO:0001786">
    <property type="term" value="F:phosphatidylserine binding"/>
    <property type="evidence" value="ECO:0007669"/>
    <property type="project" value="TreeGrafter"/>
</dbReference>
<dbReference type="GO" id="GO:2000300">
    <property type="term" value="P:regulation of synaptic vesicle exocytosis"/>
    <property type="evidence" value="ECO:0000318"/>
    <property type="project" value="GO_Central"/>
</dbReference>
<dbReference type="GO" id="GO:0000149">
    <property type="term" value="F:SNARE binding"/>
    <property type="evidence" value="ECO:0000318"/>
    <property type="project" value="GO_Central"/>
</dbReference>
<feature type="transmembrane region" description="Helical" evidence="3">
    <location>
        <begin position="38"/>
        <end position="63"/>
    </location>
</feature>
<dbReference type="InterPro" id="IPR000008">
    <property type="entry name" value="C2_dom"/>
</dbReference>
<dbReference type="Bgee" id="108715204">
    <property type="expression patterns" value="Expressed in stomach and 4 other cell types or tissues"/>
</dbReference>
<dbReference type="SUPFAM" id="SSF49562">
    <property type="entry name" value="C2 domain (Calcium/lipid-binding domain, CaLB)"/>
    <property type="match status" value="2"/>
</dbReference>
<keyword evidence="5" id="KW-1185">Reference proteome</keyword>
<gene>
    <name evidence="6 7" type="primary">LOC108715204</name>
</gene>
<dbReference type="GO" id="GO:0017158">
    <property type="term" value="P:regulation of calcium ion-dependent exocytosis"/>
    <property type="evidence" value="ECO:0000318"/>
    <property type="project" value="GO_Central"/>
</dbReference>
<sequence length="399" mass="45409">MVGKSANTTAATTIYATATKEPESWIESILNKIPLPRWAIYALAGAALFIILLFIICICCCCCKSKKKKEGKKDKGKKIDMDKVPSDMTSQLVQPGTENSQKGEKVEYLGRVQCSLEYNFQTEELTVGVKQAASLKAMDLGGTSDPYAIVYVTNDTRKKYETKVNRKTLNPVFNESFIFKVTQEEVPRSTAVVQIYDFNRFLKHDVIGEMSIPLAEVNLQHVLEDWKELGPAGKTEHEHLGDICFSLRYVPSNKKLKVIILEAKNLKRMDSDGFSDPYVKVHLALNKKKWKRKKTAVKRSTLKPYFNESFTFDVSLEQMKKIDLIISVWDHDKVGKNEQIGKLFLGCRASGNALQHWSDMLAHPQRPIAQWHKLQETREVDKILDLKRNLKPSLLRSLP</sequence>
<dbReference type="GO" id="GO:0005886">
    <property type="term" value="C:plasma membrane"/>
    <property type="evidence" value="ECO:0000318"/>
    <property type="project" value="GO_Central"/>
</dbReference>
<dbReference type="GO" id="GO:0005509">
    <property type="term" value="F:calcium ion binding"/>
    <property type="evidence" value="ECO:0007669"/>
    <property type="project" value="TreeGrafter"/>
</dbReference>
<dbReference type="OMA" id="PRETIGQ"/>